<dbReference type="InterPro" id="IPR050406">
    <property type="entry name" value="FGGY_Carb_Kinase"/>
</dbReference>
<dbReference type="PANTHER" id="PTHR43095">
    <property type="entry name" value="SUGAR KINASE"/>
    <property type="match status" value="1"/>
</dbReference>
<evidence type="ECO:0000256" key="7">
    <source>
        <dbReference type="ARBA" id="ARBA00023277"/>
    </source>
</evidence>
<feature type="site" description="Important for activity" evidence="8">
    <location>
        <position position="6"/>
    </location>
</feature>
<dbReference type="InterPro" id="IPR018484">
    <property type="entry name" value="FGGY_N"/>
</dbReference>
<dbReference type="InterPro" id="IPR000577">
    <property type="entry name" value="Carb_kinase_FGGY"/>
</dbReference>
<dbReference type="SUPFAM" id="SSF53067">
    <property type="entry name" value="Actin-like ATPase domain"/>
    <property type="match status" value="2"/>
</dbReference>
<evidence type="ECO:0000256" key="4">
    <source>
        <dbReference type="ARBA" id="ARBA00022741"/>
    </source>
</evidence>
<keyword evidence="5 8" id="KW-0418">Kinase</keyword>
<proteinExistence type="inferred from homology"/>
<dbReference type="NCBIfam" id="TIGR01312">
    <property type="entry name" value="XylB"/>
    <property type="match status" value="1"/>
</dbReference>
<evidence type="ECO:0000259" key="11">
    <source>
        <dbReference type="Pfam" id="PF02782"/>
    </source>
</evidence>
<dbReference type="InterPro" id="IPR018483">
    <property type="entry name" value="Carb_kinase_FGGY_CS"/>
</dbReference>
<comment type="caution">
    <text evidence="12">The sequence shown here is derived from an EMBL/GenBank/DDBJ whole genome shotgun (WGS) entry which is preliminary data.</text>
</comment>
<keyword evidence="3 8" id="KW-0808">Transferase</keyword>
<keyword evidence="2 8" id="KW-0859">Xylose metabolism</keyword>
<name>A0A2A4YTH1_9PROT</name>
<dbReference type="HAMAP" id="MF_02220">
    <property type="entry name" value="XylB"/>
    <property type="match status" value="1"/>
</dbReference>
<dbReference type="InterPro" id="IPR043129">
    <property type="entry name" value="ATPase_NBD"/>
</dbReference>
<feature type="active site" description="Proton acceptor" evidence="8">
    <location>
        <position position="236"/>
    </location>
</feature>
<keyword evidence="6 8" id="KW-0067">ATP-binding</keyword>
<reference evidence="12" key="2">
    <citation type="journal article" date="2018" name="ISME J.">
        <title>A dynamic microbial community with high functional redundancy inhabits the cold, oxic subseafloor aquifer.</title>
        <authorList>
            <person name="Tully B.J."/>
            <person name="Wheat C.G."/>
            <person name="Glazer B.T."/>
            <person name="Huber J.A."/>
        </authorList>
    </citation>
    <scope>NUCLEOTIDE SEQUENCE</scope>
    <source>
        <strain evidence="12">NORP83</strain>
    </source>
</reference>
<dbReference type="AlphaFoldDB" id="A0A2A4YTH1"/>
<evidence type="ECO:0000256" key="8">
    <source>
        <dbReference type="HAMAP-Rule" id="MF_02220"/>
    </source>
</evidence>
<organism evidence="12">
    <name type="scientific">OCS116 cluster bacterium</name>
    <dbReference type="NCBI Taxonomy" id="2030921"/>
    <lineage>
        <taxon>Bacteria</taxon>
        <taxon>Pseudomonadati</taxon>
        <taxon>Pseudomonadota</taxon>
        <taxon>Alphaproteobacteria</taxon>
        <taxon>OCS116 cluster</taxon>
    </lineage>
</organism>
<dbReference type="EC" id="2.7.1.17" evidence="8 9"/>
<feature type="domain" description="Carbohydrate kinase FGGY C-terminal" evidence="11">
    <location>
        <begin position="253"/>
        <end position="438"/>
    </location>
</feature>
<keyword evidence="4 8" id="KW-0547">Nucleotide-binding</keyword>
<dbReference type="InterPro" id="IPR018485">
    <property type="entry name" value="FGGY_C"/>
</dbReference>
<evidence type="ECO:0000256" key="2">
    <source>
        <dbReference type="ARBA" id="ARBA00022629"/>
    </source>
</evidence>
<dbReference type="GO" id="GO:0005998">
    <property type="term" value="P:xylulose catabolic process"/>
    <property type="evidence" value="ECO:0007669"/>
    <property type="project" value="UniProtKB-UniRule"/>
</dbReference>
<dbReference type="PIRSF" id="PIRSF000538">
    <property type="entry name" value="GlpK"/>
    <property type="match status" value="1"/>
</dbReference>
<feature type="domain" description="Carbohydrate kinase FGGY N-terminal" evidence="10">
    <location>
        <begin position="1"/>
        <end position="243"/>
    </location>
</feature>
<dbReference type="Gene3D" id="3.30.420.40">
    <property type="match status" value="2"/>
</dbReference>
<dbReference type="PROSITE" id="PS00933">
    <property type="entry name" value="FGGY_KINASES_1"/>
    <property type="match status" value="1"/>
</dbReference>
<evidence type="ECO:0000256" key="6">
    <source>
        <dbReference type="ARBA" id="ARBA00022840"/>
    </source>
</evidence>
<dbReference type="Pfam" id="PF02782">
    <property type="entry name" value="FGGY_C"/>
    <property type="match status" value="1"/>
</dbReference>
<dbReference type="EMBL" id="NVUS01000024">
    <property type="protein sequence ID" value="PCI98102.1"/>
    <property type="molecule type" value="Genomic_DNA"/>
</dbReference>
<comment type="function">
    <text evidence="8">Catalyzes the phosphorylation of D-xylulose to D-xylulose 5-phosphate.</text>
</comment>
<protein>
    <recommendedName>
        <fullName evidence="8 9">Xylulose kinase</fullName>
        <shortName evidence="8 9">Xylulokinase</shortName>
        <ecNumber evidence="8 9">2.7.1.17</ecNumber>
    </recommendedName>
</protein>
<evidence type="ECO:0000259" key="10">
    <source>
        <dbReference type="Pfam" id="PF00370"/>
    </source>
</evidence>
<feature type="binding site" evidence="8">
    <location>
        <begin position="79"/>
        <end position="80"/>
    </location>
    <ligand>
        <name>substrate</name>
    </ligand>
</feature>
<evidence type="ECO:0000256" key="3">
    <source>
        <dbReference type="ARBA" id="ARBA00022679"/>
    </source>
</evidence>
<comment type="catalytic activity">
    <reaction evidence="8 9">
        <text>D-xylulose + ATP = D-xylulose 5-phosphate + ADP + H(+)</text>
        <dbReference type="Rhea" id="RHEA:10964"/>
        <dbReference type="ChEBI" id="CHEBI:15378"/>
        <dbReference type="ChEBI" id="CHEBI:17140"/>
        <dbReference type="ChEBI" id="CHEBI:30616"/>
        <dbReference type="ChEBI" id="CHEBI:57737"/>
        <dbReference type="ChEBI" id="CHEBI:456216"/>
        <dbReference type="EC" id="2.7.1.17"/>
    </reaction>
</comment>
<sequence length="488" mass="51892">MYLGLDIGTSGIKTVLVDDDQNIIAQADSSLEVNRPHPLWSEQNPADWWAATCDTLAQLAKSNPDEMAQVKAMGLAGQMHGATLLDANGDVLRPAILWNDGRSAAECAELEAKEPDLRSISGNIAFPGFTAPKLLWVAKNEPEIFAKVAMVLLPKDYVRYLLTGEYIAEMSDAAGTLWLDTGARDWSEKLLAATGLSKTQMPRLVEGSEPAGILTDELAAKFSMPKGVVLAGGAGDNAGGAIGIGVVEAGRAFLSLGTSGVIFLCNDKYSPNPDAAVHSFCHAIPNVWHQMSVMLNAASCLTWVTKLTGAKSEGDLIAEIEAAPVNKESKLIFLPYLSGERTPHNDPNAMGVFFGLTPDTDRAALGRAVLEGVSFCFADGLDSMLSAGASIEQVSVIGGGSRSEFWGQMLADVLGYPLTYHEGGEVGPAYGGARLARLAVTGENAADICTAPAVKNVVTPNADAKPYYQERLARYRRLYTLLKPEFAK</sequence>
<evidence type="ECO:0000256" key="9">
    <source>
        <dbReference type="RuleBase" id="RU364073"/>
    </source>
</evidence>
<evidence type="ECO:0000256" key="5">
    <source>
        <dbReference type="ARBA" id="ARBA00022777"/>
    </source>
</evidence>
<gene>
    <name evidence="8 9 12" type="primary">xylB</name>
    <name evidence="12" type="ORF">COB13_14560</name>
</gene>
<dbReference type="GO" id="GO:0042732">
    <property type="term" value="P:D-xylose metabolic process"/>
    <property type="evidence" value="ECO:0007669"/>
    <property type="project" value="UniProtKB-KW"/>
</dbReference>
<dbReference type="GO" id="GO:0004856">
    <property type="term" value="F:D-xylulokinase activity"/>
    <property type="evidence" value="ECO:0007669"/>
    <property type="project" value="UniProtKB-UniRule"/>
</dbReference>
<reference key="1">
    <citation type="submission" date="2017-08" db="EMBL/GenBank/DDBJ databases">
        <title>A dynamic microbial community with high functional redundancy inhabits the cold, oxic subseafloor aquifer.</title>
        <authorList>
            <person name="Tully B.J."/>
            <person name="Wheat C.G."/>
            <person name="Glazer B.T."/>
            <person name="Huber J.A."/>
        </authorList>
    </citation>
    <scope>NUCLEOTIDE SEQUENCE [LARGE SCALE GENOMIC DNA]</scope>
</reference>
<dbReference type="InterPro" id="IPR006000">
    <property type="entry name" value="Xylulokinase"/>
</dbReference>
<dbReference type="GO" id="GO:0005524">
    <property type="term" value="F:ATP binding"/>
    <property type="evidence" value="ECO:0007669"/>
    <property type="project" value="UniProtKB-UniRule"/>
</dbReference>
<dbReference type="PANTHER" id="PTHR43095:SF6">
    <property type="entry name" value="XYLULOSE KINASE"/>
    <property type="match status" value="1"/>
</dbReference>
<accession>A0A2A4YTH1</accession>
<evidence type="ECO:0000313" key="12">
    <source>
        <dbReference type="EMBL" id="PCI98102.1"/>
    </source>
</evidence>
<comment type="similarity">
    <text evidence="1 8 9">Belongs to the FGGY kinase family.</text>
</comment>
<evidence type="ECO:0000256" key="1">
    <source>
        <dbReference type="ARBA" id="ARBA00009156"/>
    </source>
</evidence>
<dbReference type="Pfam" id="PF00370">
    <property type="entry name" value="FGGY_N"/>
    <property type="match status" value="1"/>
</dbReference>
<dbReference type="CDD" id="cd07808">
    <property type="entry name" value="ASKHA_NBD_FGGY_EcXK-like"/>
    <property type="match status" value="1"/>
</dbReference>
<keyword evidence="7 8" id="KW-0119">Carbohydrate metabolism</keyword>